<dbReference type="Gene3D" id="3.40.50.2300">
    <property type="match status" value="1"/>
</dbReference>
<keyword evidence="7" id="KW-1185">Reference proteome</keyword>
<dbReference type="eggNOG" id="COG1639">
    <property type="taxonomic scope" value="Bacteria"/>
</dbReference>
<evidence type="ECO:0000259" key="4">
    <source>
        <dbReference type="PROSITE" id="PS50110"/>
    </source>
</evidence>
<gene>
    <name evidence="6" type="ORF">Cspa_c24420</name>
</gene>
<name>M1MXQ6_9CLOT</name>
<evidence type="ECO:0000256" key="2">
    <source>
        <dbReference type="ARBA" id="ARBA00024867"/>
    </source>
</evidence>
<comment type="function">
    <text evidence="2">May play the central regulatory role in sporulation. It may be an element of the effector pathway responsible for the activation of sporulation genes in response to nutritional stress. Spo0A may act in concert with spo0H (a sigma factor) to control the expression of some genes that are critical to the sporulation process.</text>
</comment>
<dbReference type="AlphaFoldDB" id="M1MXQ6"/>
<dbReference type="PANTHER" id="PTHR33525:SF6">
    <property type="entry name" value="HDOD DOMAIN-CONTAINING PROTEIN"/>
    <property type="match status" value="1"/>
</dbReference>
<feature type="domain" description="Response regulatory" evidence="4">
    <location>
        <begin position="3"/>
        <end position="118"/>
    </location>
</feature>
<dbReference type="GO" id="GO:0000160">
    <property type="term" value="P:phosphorelay signal transduction system"/>
    <property type="evidence" value="ECO:0007669"/>
    <property type="project" value="InterPro"/>
</dbReference>
<feature type="modified residue" description="4-aspartylphosphate" evidence="3">
    <location>
        <position position="52"/>
    </location>
</feature>
<dbReference type="RefSeq" id="WP_015392526.1">
    <property type="nucleotide sequence ID" value="NC_020291.1"/>
</dbReference>
<organism evidence="6 7">
    <name type="scientific">Clostridium saccharoperbutylacetonicum N1-4(HMT)</name>
    <dbReference type="NCBI Taxonomy" id="931276"/>
    <lineage>
        <taxon>Bacteria</taxon>
        <taxon>Bacillati</taxon>
        <taxon>Bacillota</taxon>
        <taxon>Clostridia</taxon>
        <taxon>Eubacteriales</taxon>
        <taxon>Clostridiaceae</taxon>
        <taxon>Clostridium</taxon>
    </lineage>
</organism>
<dbReference type="KEGG" id="csr:Cspa_c24420"/>
<dbReference type="Gene3D" id="1.10.3210.10">
    <property type="entry name" value="Hypothetical protein af1432"/>
    <property type="match status" value="1"/>
</dbReference>
<reference evidence="6 7" key="1">
    <citation type="submission" date="2013-02" db="EMBL/GenBank/DDBJ databases">
        <title>Genome sequence of Clostridium saccharoperbutylacetonicum N1-4(HMT).</title>
        <authorList>
            <person name="Poehlein A."/>
            <person name="Daniel R."/>
        </authorList>
    </citation>
    <scope>NUCLEOTIDE SEQUENCE [LARGE SCALE GENOMIC DNA]</scope>
    <source>
        <strain evidence="7">N1-4(HMT)</strain>
    </source>
</reference>
<dbReference type="OrthoDB" id="9788446at2"/>
<dbReference type="PATRIC" id="fig|931276.5.peg.2447"/>
<protein>
    <recommendedName>
        <fullName evidence="1">Stage 0 sporulation protein A homolog</fullName>
    </recommendedName>
</protein>
<dbReference type="STRING" id="36745.CLSAP_22570"/>
<evidence type="ECO:0000259" key="5">
    <source>
        <dbReference type="PROSITE" id="PS51833"/>
    </source>
</evidence>
<keyword evidence="3" id="KW-0597">Phosphoprotein</keyword>
<dbReference type="PANTHER" id="PTHR33525">
    <property type="match status" value="1"/>
</dbReference>
<proteinExistence type="predicted"/>
<dbReference type="InterPro" id="IPR013976">
    <property type="entry name" value="HDOD"/>
</dbReference>
<dbReference type="PROSITE" id="PS51833">
    <property type="entry name" value="HDOD"/>
    <property type="match status" value="1"/>
</dbReference>
<dbReference type="SUPFAM" id="SSF52172">
    <property type="entry name" value="CheY-like"/>
    <property type="match status" value="1"/>
</dbReference>
<dbReference type="HOGENOM" id="CLU_048246_0_0_9"/>
<sequence length="396" mass="45606">MEKILFVDDEAQILKACRRLFVDSKYDVITAQSGEEALNILKDEEIDIIVSDMKMPYMSGYELLSKVKELYPDIIRIILSGFSDEKVVFEALQKNIAKLYILKPWENDVLINTLEKVLQLEKVLKNNNILKLINKAEELPTIKTSYEKIIKTIDSEKEIHKIVEAIEGDYSIASKLLHIVNSSYYGIKTGSVQRAVSYLGVDNIKNIVIASAFIDSLKFDPRYSKRLALLWKQSFVSNRIFNIIYNEFLNKKIPEIAMTAGLLCNVGIVFMINFYKDTYIEMFDSIKKKGEDITELENKVFGTNHQEIGGYLLRWWDIPIPVVEAAIYHHNPFDDNIINKEITCIAHIAEKYAWDVLEEIYIGKFSENVFEVLGIDKALFERKLKDNMELTGMVGV</sequence>
<dbReference type="Pfam" id="PF00072">
    <property type="entry name" value="Response_reg"/>
    <property type="match status" value="1"/>
</dbReference>
<dbReference type="SUPFAM" id="SSF109604">
    <property type="entry name" value="HD-domain/PDEase-like"/>
    <property type="match status" value="1"/>
</dbReference>
<evidence type="ECO:0000256" key="3">
    <source>
        <dbReference type="PROSITE-ProRule" id="PRU00169"/>
    </source>
</evidence>
<evidence type="ECO:0000256" key="1">
    <source>
        <dbReference type="ARBA" id="ARBA00018672"/>
    </source>
</evidence>
<evidence type="ECO:0000313" key="6">
    <source>
        <dbReference type="EMBL" id="AGF56207.1"/>
    </source>
</evidence>
<feature type="domain" description="HDOD" evidence="5">
    <location>
        <begin position="139"/>
        <end position="332"/>
    </location>
</feature>
<dbReference type="InterPro" id="IPR011006">
    <property type="entry name" value="CheY-like_superfamily"/>
</dbReference>
<dbReference type="InterPro" id="IPR052340">
    <property type="entry name" value="RNase_Y/CdgJ"/>
</dbReference>
<dbReference type="Proteomes" id="UP000011728">
    <property type="component" value="Chromosome"/>
</dbReference>
<dbReference type="EMBL" id="CP004121">
    <property type="protein sequence ID" value="AGF56207.1"/>
    <property type="molecule type" value="Genomic_DNA"/>
</dbReference>
<dbReference type="eggNOG" id="COG3437">
    <property type="taxonomic scope" value="Bacteria"/>
</dbReference>
<dbReference type="CDD" id="cd17569">
    <property type="entry name" value="REC_HupR-like"/>
    <property type="match status" value="1"/>
</dbReference>
<accession>M1MXQ6</accession>
<dbReference type="SMART" id="SM00448">
    <property type="entry name" value="REC"/>
    <property type="match status" value="1"/>
</dbReference>
<dbReference type="Pfam" id="PF08668">
    <property type="entry name" value="HDOD"/>
    <property type="match status" value="1"/>
</dbReference>
<dbReference type="PROSITE" id="PS50110">
    <property type="entry name" value="RESPONSE_REGULATORY"/>
    <property type="match status" value="1"/>
</dbReference>
<dbReference type="InterPro" id="IPR001789">
    <property type="entry name" value="Sig_transdc_resp-reg_receiver"/>
</dbReference>
<evidence type="ECO:0000313" key="7">
    <source>
        <dbReference type="Proteomes" id="UP000011728"/>
    </source>
</evidence>